<feature type="signal peptide" evidence="2">
    <location>
        <begin position="1"/>
        <end position="24"/>
    </location>
</feature>
<feature type="chain" id="PRO_5005191799" evidence="2">
    <location>
        <begin position="25"/>
        <end position="537"/>
    </location>
</feature>
<organism evidence="3">
    <name type="scientific">Chromera velia CCMP2878</name>
    <dbReference type="NCBI Taxonomy" id="1169474"/>
    <lineage>
        <taxon>Eukaryota</taxon>
        <taxon>Sar</taxon>
        <taxon>Alveolata</taxon>
        <taxon>Colpodellida</taxon>
        <taxon>Chromeraceae</taxon>
        <taxon>Chromera</taxon>
    </lineage>
</organism>
<evidence type="ECO:0000313" key="3">
    <source>
        <dbReference type="EMBL" id="CEM48145.1"/>
    </source>
</evidence>
<feature type="compositionally biased region" description="Basic residues" evidence="1">
    <location>
        <begin position="277"/>
        <end position="289"/>
    </location>
</feature>
<accession>A0A0G4HUN9</accession>
<dbReference type="AlphaFoldDB" id="A0A0G4HUN9"/>
<dbReference type="VEuPathDB" id="CryptoDB:Cvel_31923"/>
<gene>
    <name evidence="3" type="ORF">Cvel_31923</name>
</gene>
<keyword evidence="2" id="KW-0732">Signal</keyword>
<sequence>MFDLRVLWALIGLIFGVCVLMVSRQPDGNSKVTREKDLLRILLRQNVTGITLPRQNVKRGAGGGTGGVSDLFLQMVDANGAGGTDVSPSFLQMNLLASLQKGSVVVEVGGRNRWLSCFAADMKLHVVTLESNPLLRGMGSCAHKTVTAGAANETDLACDTACQTYGGVVWVGVEADAQEGEKSVLWRDLVGTSRLRIPTDPLPLFPSVSRTGHETETEMIILDRSEWRCHSRLVHRAAPVTPWIRHLRAYEWFVEMGSLVAKKGPGGMTGGGSSRLQQKKAPRAHQRRVQRPEPVGDPSYDLFTFPETEAPVWTGEISESESQALACCLDRKETKRGGEYMYECVTFDSADLCEAALKAEETTLPLKCVEPGDNERFTVQTKSLDSVLLQGGESPLGVRLKLGGKGNEGAGISLLRIDESRASDLLSVLQGASNLLRLSEGGPLMIWFPLCVSMLGYENAVEALDLLLSLKYDVYELPSPPSSSKSKQRVQTERRMAAEGRWDSKGKNRGGTLAEWISEVAQRELAGDITFLLAHKQ</sequence>
<proteinExistence type="predicted"/>
<feature type="region of interest" description="Disordered" evidence="1">
    <location>
        <begin position="264"/>
        <end position="301"/>
    </location>
</feature>
<dbReference type="EMBL" id="CDMZ01003946">
    <property type="protein sequence ID" value="CEM48145.1"/>
    <property type="molecule type" value="Genomic_DNA"/>
</dbReference>
<feature type="compositionally biased region" description="Basic and acidic residues" evidence="1">
    <location>
        <begin position="490"/>
        <end position="506"/>
    </location>
</feature>
<reference evidence="3" key="1">
    <citation type="submission" date="2014-11" db="EMBL/GenBank/DDBJ databases">
        <authorList>
            <person name="Otto D Thomas"/>
            <person name="Naeem Raeece"/>
        </authorList>
    </citation>
    <scope>NUCLEOTIDE SEQUENCE</scope>
</reference>
<evidence type="ECO:0000256" key="2">
    <source>
        <dbReference type="SAM" id="SignalP"/>
    </source>
</evidence>
<evidence type="ECO:0000256" key="1">
    <source>
        <dbReference type="SAM" id="MobiDB-lite"/>
    </source>
</evidence>
<protein>
    <submittedName>
        <fullName evidence="3">Uncharacterized protein</fullName>
    </submittedName>
</protein>
<feature type="compositionally biased region" description="Gly residues" evidence="1">
    <location>
        <begin position="264"/>
        <end position="273"/>
    </location>
</feature>
<name>A0A0G4HUN9_9ALVE</name>
<feature type="region of interest" description="Disordered" evidence="1">
    <location>
        <begin position="478"/>
        <end position="508"/>
    </location>
</feature>